<dbReference type="OrthoDB" id="10563404at2759"/>
<dbReference type="AlphaFoldDB" id="A0A8H3PKD9"/>
<reference evidence="2" key="1">
    <citation type="submission" date="2021-03" db="EMBL/GenBank/DDBJ databases">
        <authorList>
            <person name="Tagirdzhanova G."/>
        </authorList>
    </citation>
    <scope>NUCLEOTIDE SEQUENCE</scope>
</reference>
<name>A0A8H3PKD9_9LECA</name>
<protein>
    <submittedName>
        <fullName evidence="2">Uncharacterized protein</fullName>
    </submittedName>
</protein>
<dbReference type="EMBL" id="CAJPDR010001299">
    <property type="protein sequence ID" value="CAF9943801.1"/>
    <property type="molecule type" value="Genomic_DNA"/>
</dbReference>
<evidence type="ECO:0000313" key="2">
    <source>
        <dbReference type="EMBL" id="CAF9943801.1"/>
    </source>
</evidence>
<accession>A0A8H3PKD9</accession>
<sequence length="63" mass="7271">MHFHTKIVQVKPQPNAEADQDGPATAAETDTNYHVTQQGPDRKCIQQKQMADMYMEVYLSRDY</sequence>
<feature type="non-terminal residue" evidence="2">
    <location>
        <position position="63"/>
    </location>
</feature>
<organism evidence="2 3">
    <name type="scientific">Alectoria fallacina</name>
    <dbReference type="NCBI Taxonomy" id="1903189"/>
    <lineage>
        <taxon>Eukaryota</taxon>
        <taxon>Fungi</taxon>
        <taxon>Dikarya</taxon>
        <taxon>Ascomycota</taxon>
        <taxon>Pezizomycotina</taxon>
        <taxon>Lecanoromycetes</taxon>
        <taxon>OSLEUM clade</taxon>
        <taxon>Lecanoromycetidae</taxon>
        <taxon>Lecanorales</taxon>
        <taxon>Lecanorineae</taxon>
        <taxon>Parmeliaceae</taxon>
        <taxon>Alectoria</taxon>
    </lineage>
</organism>
<proteinExistence type="predicted"/>
<dbReference type="Proteomes" id="UP000664203">
    <property type="component" value="Unassembled WGS sequence"/>
</dbReference>
<feature type="region of interest" description="Disordered" evidence="1">
    <location>
        <begin position="1"/>
        <end position="26"/>
    </location>
</feature>
<evidence type="ECO:0000256" key="1">
    <source>
        <dbReference type="SAM" id="MobiDB-lite"/>
    </source>
</evidence>
<keyword evidence="3" id="KW-1185">Reference proteome</keyword>
<comment type="caution">
    <text evidence="2">The sequence shown here is derived from an EMBL/GenBank/DDBJ whole genome shotgun (WGS) entry which is preliminary data.</text>
</comment>
<gene>
    <name evidence="2" type="ORF">ALECFALPRED_001343</name>
</gene>
<evidence type="ECO:0000313" key="3">
    <source>
        <dbReference type="Proteomes" id="UP000664203"/>
    </source>
</evidence>